<dbReference type="RefSeq" id="WP_142640272.1">
    <property type="nucleotide sequence ID" value="NZ_FXTE01000020.1"/>
</dbReference>
<feature type="domain" description="Hydantoinase/oxoprolinase N-terminal" evidence="2">
    <location>
        <begin position="5"/>
        <end position="166"/>
    </location>
</feature>
<dbReference type="Proteomes" id="UP000319555">
    <property type="component" value="Unassembled WGS sequence"/>
</dbReference>
<evidence type="ECO:0000259" key="1">
    <source>
        <dbReference type="Pfam" id="PF01968"/>
    </source>
</evidence>
<dbReference type="Pfam" id="PF05378">
    <property type="entry name" value="Hydant_A_N"/>
    <property type="match status" value="1"/>
</dbReference>
<evidence type="ECO:0000313" key="4">
    <source>
        <dbReference type="Proteomes" id="UP000319555"/>
    </source>
</evidence>
<evidence type="ECO:0000259" key="2">
    <source>
        <dbReference type="Pfam" id="PF05378"/>
    </source>
</evidence>
<dbReference type="PANTHER" id="PTHR11365">
    <property type="entry name" value="5-OXOPROLINASE RELATED"/>
    <property type="match status" value="1"/>
</dbReference>
<proteinExistence type="predicted"/>
<dbReference type="AlphaFoldDB" id="A0A521FF56"/>
<dbReference type="InterPro" id="IPR043129">
    <property type="entry name" value="ATPase_NBD"/>
</dbReference>
<dbReference type="InterPro" id="IPR002821">
    <property type="entry name" value="Hydantoinase_A"/>
</dbReference>
<dbReference type="SUPFAM" id="SSF53067">
    <property type="entry name" value="Actin-like ATPase domain"/>
    <property type="match status" value="1"/>
</dbReference>
<dbReference type="PANTHER" id="PTHR11365:SF2">
    <property type="entry name" value="5-OXOPROLINASE"/>
    <property type="match status" value="1"/>
</dbReference>
<accession>A0A521FF56</accession>
<feature type="domain" description="Hydantoinase A/oxoprolinase" evidence="1">
    <location>
        <begin position="187"/>
        <end position="516"/>
    </location>
</feature>
<dbReference type="GO" id="GO:0006749">
    <property type="term" value="P:glutathione metabolic process"/>
    <property type="evidence" value="ECO:0007669"/>
    <property type="project" value="TreeGrafter"/>
</dbReference>
<dbReference type="EMBL" id="FXTE01000020">
    <property type="protein sequence ID" value="SMO94180.1"/>
    <property type="molecule type" value="Genomic_DNA"/>
</dbReference>
<evidence type="ECO:0000313" key="3">
    <source>
        <dbReference type="EMBL" id="SMO94180.1"/>
    </source>
</evidence>
<gene>
    <name evidence="3" type="ORF">SAMN06265380_12039</name>
</gene>
<dbReference type="GO" id="GO:0005829">
    <property type="term" value="C:cytosol"/>
    <property type="evidence" value="ECO:0007669"/>
    <property type="project" value="TreeGrafter"/>
</dbReference>
<dbReference type="GO" id="GO:0017168">
    <property type="term" value="F:5-oxoprolinase (ATP-hydrolyzing) activity"/>
    <property type="evidence" value="ECO:0007669"/>
    <property type="project" value="TreeGrafter"/>
</dbReference>
<organism evidence="3 4">
    <name type="scientific">Ruegeria faecimaris</name>
    <dbReference type="NCBI Taxonomy" id="686389"/>
    <lineage>
        <taxon>Bacteria</taxon>
        <taxon>Pseudomonadati</taxon>
        <taxon>Pseudomonadota</taxon>
        <taxon>Alphaproteobacteria</taxon>
        <taxon>Rhodobacterales</taxon>
        <taxon>Roseobacteraceae</taxon>
        <taxon>Ruegeria</taxon>
    </lineage>
</organism>
<protein>
    <submittedName>
        <fullName evidence="3">N-methylhydantoinase A/oxoprolinase/acetone carboxylase, beta subunit</fullName>
    </submittedName>
</protein>
<sequence length="667" mass="69882">MALALGVDTGGTYTDAVLVRDETEVIASAKSLTTRADLAIGVGKAISAVLTQAQVSPEQISMASLSTTLATNALVEGQGGRVALVYIGFWEGDLEKHGLRDALKGDPALVVAGGHTHAGTEARPLDVQAIEAFLDSNSGVSGFAVAGQFATRNPAHELEVARIITDRTGAPVTCSHHLSAKLNGPKRAVTAVLNARLIGMIDRLIGRAQDQLVTLGISAPMMVVRGDGALMSAEQARDRPIETILSGPAASIVGARWLTGAENALVSDIGGTTTDVALIRDGKPAIDPEGARVGGFRTMVEAVAMRTHGLGGDSQVHVVTEGLGGGIFLGPRRVLPVSLIASEAPDEVHTALDAQLRAPTVGEHDTRFARLVPGVHAEGLGARETALVDRLGQKVLPLSDLLKTRMETGALTRLVDRGIVQVSGVTPSDASHVLGRLDAWDAEAARKALELVARKRIGTGDMLAATPDLVAQMIVDQLTEQTSLTLLETAFSEEAEDFGVLAPDLARHVLTRKGLAGHRGLVALDAALNVDVIGLGASAPSYYPAVGERLRCRMILPEHTGVANAIGAVVGRLTLRRAGTVTAPSEGRYRVHLEDGPQDFSDSDEAMALLESILRDEAEGEVRGAGAEDIRVIVDRDIRTARIEAQEVFVEAMITVEASGRPRVASD</sequence>
<dbReference type="InterPro" id="IPR045079">
    <property type="entry name" value="Oxoprolinase-like"/>
</dbReference>
<dbReference type="InterPro" id="IPR008040">
    <property type="entry name" value="Hydant_A_N"/>
</dbReference>
<dbReference type="OrthoDB" id="9814788at2"/>
<keyword evidence="4" id="KW-1185">Reference proteome</keyword>
<dbReference type="Pfam" id="PF01968">
    <property type="entry name" value="Hydantoinase_A"/>
    <property type="match status" value="1"/>
</dbReference>
<name>A0A521FF56_9RHOB</name>
<reference evidence="3 4" key="1">
    <citation type="submission" date="2017-05" db="EMBL/GenBank/DDBJ databases">
        <authorList>
            <person name="Varghese N."/>
            <person name="Submissions S."/>
        </authorList>
    </citation>
    <scope>NUCLEOTIDE SEQUENCE [LARGE SCALE GENOMIC DNA]</scope>
    <source>
        <strain evidence="3 4">DSM 28009</strain>
    </source>
</reference>